<comment type="caution">
    <text evidence="7">The sequence shown here is derived from an EMBL/GenBank/DDBJ whole genome shotgun (WGS) entry which is preliminary data.</text>
</comment>
<keyword evidence="1" id="KW-0805">Transcription regulation</keyword>
<gene>
    <name evidence="7" type="ORF">Z959_p0100</name>
</gene>
<dbReference type="InterPro" id="IPR014284">
    <property type="entry name" value="RNA_pol_sigma-70_dom"/>
</dbReference>
<evidence type="ECO:0000256" key="1">
    <source>
        <dbReference type="ARBA" id="ARBA00023015"/>
    </source>
</evidence>
<organism evidence="7 8">
    <name type="scientific">Clostridium novyi B str. ATCC 27606</name>
    <dbReference type="NCBI Taxonomy" id="1443123"/>
    <lineage>
        <taxon>Bacteria</taxon>
        <taxon>Bacillati</taxon>
        <taxon>Bacillota</taxon>
        <taxon>Clostridia</taxon>
        <taxon>Eubacteriales</taxon>
        <taxon>Clostridiaceae</taxon>
        <taxon>Clostridium</taxon>
    </lineage>
</organism>
<evidence type="ECO:0000313" key="8">
    <source>
        <dbReference type="Proteomes" id="UP000027770"/>
    </source>
</evidence>
<dbReference type="PANTHER" id="PTHR30385">
    <property type="entry name" value="SIGMA FACTOR F FLAGELLAR"/>
    <property type="match status" value="1"/>
</dbReference>
<dbReference type="NCBIfam" id="TIGR02937">
    <property type="entry name" value="sigma70-ECF"/>
    <property type="match status" value="1"/>
</dbReference>
<dbReference type="Pfam" id="PF04542">
    <property type="entry name" value="Sigma70_r2"/>
    <property type="match status" value="1"/>
</dbReference>
<dbReference type="InterPro" id="IPR013325">
    <property type="entry name" value="RNA_pol_sigma_r2"/>
</dbReference>
<dbReference type="Gene3D" id="1.20.120.1810">
    <property type="match status" value="1"/>
</dbReference>
<feature type="domain" description="RNA polymerase sigma-70 region 2" evidence="5">
    <location>
        <begin position="19"/>
        <end position="65"/>
    </location>
</feature>
<accession>A0AA40IRY6</accession>
<keyword evidence="7" id="KW-0614">Plasmid</keyword>
<dbReference type="RefSeq" id="WP_048340908.1">
    <property type="nucleotide sequence ID" value="NZ_CM003351.1"/>
</dbReference>
<evidence type="ECO:0000256" key="2">
    <source>
        <dbReference type="ARBA" id="ARBA00023082"/>
    </source>
</evidence>
<sequence length="193" mass="22741">MENIIKKAKEGERASIISIIEKYKPFIFKSAHKYNIPGYDFQDLVQHGYLSVIKAIHKYTLGTNSYNGYFINSISLNFKALLKGEIKHFREVPDDKIMDKDDYYDFTLEDEIIAYDEVEKLYKSLNKLEPLEREIINRHYLKGESYREIACSLDVKYDRVIYLKKRGFLKIRESMGIKGMASRENICNIQIDN</sequence>
<dbReference type="Pfam" id="PF08281">
    <property type="entry name" value="Sigma70_r4_2"/>
    <property type="match status" value="1"/>
</dbReference>
<protein>
    <submittedName>
        <fullName evidence="7">RNA polymerase sigma-70 factor family</fullName>
    </submittedName>
</protein>
<name>A0AA40IRY6_CLONO</name>
<reference evidence="8" key="1">
    <citation type="journal article" date="2014" name="PLoS ONE">
        <title>Plasmidome interchange between Clostridium botulinum, Clostridium novyi and Clostridium haemolyticum converts strains of independent lineages into distinctly different pathogens.</title>
        <authorList>
            <person name="Skarin H."/>
            <person name="Segerman B."/>
        </authorList>
    </citation>
    <scope>NUCLEOTIDE SEQUENCE [LARGE SCALE GENOMIC DNA]</scope>
    <source>
        <strain evidence="8">ATCC 27606</strain>
    </source>
</reference>
<dbReference type="InterPro" id="IPR013324">
    <property type="entry name" value="RNA_pol_sigma_r3/r4-like"/>
</dbReference>
<dbReference type="InterPro" id="IPR013249">
    <property type="entry name" value="RNA_pol_sigma70_r4_t2"/>
</dbReference>
<dbReference type="InterPro" id="IPR007627">
    <property type="entry name" value="RNA_pol_sigma70_r2"/>
</dbReference>
<proteinExistence type="predicted"/>
<geneLocation type="plasmid" evidence="7 8">
    <name>p4Cn27606</name>
</geneLocation>
<dbReference type="Gene3D" id="1.10.10.10">
    <property type="entry name" value="Winged helix-like DNA-binding domain superfamily/Winged helix DNA-binding domain"/>
    <property type="match status" value="1"/>
</dbReference>
<dbReference type="GO" id="GO:0003677">
    <property type="term" value="F:DNA binding"/>
    <property type="evidence" value="ECO:0007669"/>
    <property type="project" value="UniProtKB-KW"/>
</dbReference>
<dbReference type="SUPFAM" id="SSF88946">
    <property type="entry name" value="Sigma2 domain of RNA polymerase sigma factors"/>
    <property type="match status" value="1"/>
</dbReference>
<dbReference type="GO" id="GO:0006352">
    <property type="term" value="P:DNA-templated transcription initiation"/>
    <property type="evidence" value="ECO:0007669"/>
    <property type="project" value="InterPro"/>
</dbReference>
<feature type="domain" description="RNA polymerase sigma factor 70 region 4 type 2" evidence="6">
    <location>
        <begin position="120"/>
        <end position="166"/>
    </location>
</feature>
<dbReference type="PANTHER" id="PTHR30385:SF4">
    <property type="entry name" value="RNA POLYMERASE SIGMA-E FACTOR"/>
    <property type="match status" value="1"/>
</dbReference>
<dbReference type="SUPFAM" id="SSF88659">
    <property type="entry name" value="Sigma3 and sigma4 domains of RNA polymerase sigma factors"/>
    <property type="match status" value="1"/>
</dbReference>
<evidence type="ECO:0000313" key="7">
    <source>
        <dbReference type="EMBL" id="KEI11397.1"/>
    </source>
</evidence>
<evidence type="ECO:0000256" key="3">
    <source>
        <dbReference type="ARBA" id="ARBA00023125"/>
    </source>
</evidence>
<evidence type="ECO:0000259" key="6">
    <source>
        <dbReference type="Pfam" id="PF08281"/>
    </source>
</evidence>
<keyword evidence="2" id="KW-0731">Sigma factor</keyword>
<dbReference type="GO" id="GO:0016987">
    <property type="term" value="F:sigma factor activity"/>
    <property type="evidence" value="ECO:0007669"/>
    <property type="project" value="UniProtKB-KW"/>
</dbReference>
<keyword evidence="8" id="KW-1185">Reference proteome</keyword>
<keyword evidence="3" id="KW-0238">DNA-binding</keyword>
<evidence type="ECO:0000259" key="5">
    <source>
        <dbReference type="Pfam" id="PF04542"/>
    </source>
</evidence>
<dbReference type="AlphaFoldDB" id="A0AA40IRY6"/>
<dbReference type="Proteomes" id="UP000027770">
    <property type="component" value="Plasmid p4Cn27606"/>
</dbReference>
<dbReference type="EMBL" id="JENW01000168">
    <property type="protein sequence ID" value="KEI11397.1"/>
    <property type="molecule type" value="Genomic_DNA"/>
</dbReference>
<evidence type="ECO:0000256" key="4">
    <source>
        <dbReference type="ARBA" id="ARBA00023163"/>
    </source>
</evidence>
<dbReference type="InterPro" id="IPR036388">
    <property type="entry name" value="WH-like_DNA-bd_sf"/>
</dbReference>
<keyword evidence="4" id="KW-0804">Transcription</keyword>